<keyword evidence="2" id="KW-1185">Reference proteome</keyword>
<proteinExistence type="predicted"/>
<evidence type="ECO:0000313" key="1">
    <source>
        <dbReference type="EMBL" id="GAV04606.1"/>
    </source>
</evidence>
<gene>
    <name evidence="1" type="primary">RvY_14868-1</name>
    <name evidence="1" type="synonym">RvY_14868.1</name>
    <name evidence="1" type="ORF">RvY_14868</name>
</gene>
<dbReference type="AlphaFoldDB" id="A0A1D1VUI6"/>
<organism evidence="1 2">
    <name type="scientific">Ramazzottius varieornatus</name>
    <name type="common">Water bear</name>
    <name type="synonym">Tardigrade</name>
    <dbReference type="NCBI Taxonomy" id="947166"/>
    <lineage>
        <taxon>Eukaryota</taxon>
        <taxon>Metazoa</taxon>
        <taxon>Ecdysozoa</taxon>
        <taxon>Tardigrada</taxon>
        <taxon>Eutardigrada</taxon>
        <taxon>Parachela</taxon>
        <taxon>Hypsibioidea</taxon>
        <taxon>Ramazzottiidae</taxon>
        <taxon>Ramazzottius</taxon>
    </lineage>
</organism>
<reference evidence="1 2" key="1">
    <citation type="journal article" date="2016" name="Nat. Commun.">
        <title>Extremotolerant tardigrade genome and improved radiotolerance of human cultured cells by tardigrade-unique protein.</title>
        <authorList>
            <person name="Hashimoto T."/>
            <person name="Horikawa D.D."/>
            <person name="Saito Y."/>
            <person name="Kuwahara H."/>
            <person name="Kozuka-Hata H."/>
            <person name="Shin-I T."/>
            <person name="Minakuchi Y."/>
            <person name="Ohishi K."/>
            <person name="Motoyama A."/>
            <person name="Aizu T."/>
            <person name="Enomoto A."/>
            <person name="Kondo K."/>
            <person name="Tanaka S."/>
            <person name="Hara Y."/>
            <person name="Koshikawa S."/>
            <person name="Sagara H."/>
            <person name="Miura T."/>
            <person name="Yokobori S."/>
            <person name="Miyagawa K."/>
            <person name="Suzuki Y."/>
            <person name="Kubo T."/>
            <person name="Oyama M."/>
            <person name="Kohara Y."/>
            <person name="Fujiyama A."/>
            <person name="Arakawa K."/>
            <person name="Katayama T."/>
            <person name="Toyoda A."/>
            <person name="Kunieda T."/>
        </authorList>
    </citation>
    <scope>NUCLEOTIDE SEQUENCE [LARGE SCALE GENOMIC DNA]</scope>
    <source>
        <strain evidence="1 2">YOKOZUNA-1</strain>
    </source>
</reference>
<sequence>MDERAVVELSPLGHFSLDWPVDLRSRLFNVRFDRFCFENFLDLVKSCGTPFDNPLFCVSIHSKTRKILSTTKSVYSDIANSLPLFCLLLSKYSVVLPASMHNHTFAAVMKRYKNLFSSFAFSSCCHPPAPVFMCGGSQPISPFIAYIFMFTGTLGPEVNKPLALLPAAALFSDDEA</sequence>
<evidence type="ECO:0000313" key="2">
    <source>
        <dbReference type="Proteomes" id="UP000186922"/>
    </source>
</evidence>
<dbReference type="EMBL" id="BDGG01000011">
    <property type="protein sequence ID" value="GAV04606.1"/>
    <property type="molecule type" value="Genomic_DNA"/>
</dbReference>
<accession>A0A1D1VUI6</accession>
<comment type="caution">
    <text evidence="1">The sequence shown here is derived from an EMBL/GenBank/DDBJ whole genome shotgun (WGS) entry which is preliminary data.</text>
</comment>
<name>A0A1D1VUI6_RAMVA</name>
<protein>
    <submittedName>
        <fullName evidence="1">Uncharacterized protein</fullName>
    </submittedName>
</protein>
<dbReference type="Proteomes" id="UP000186922">
    <property type="component" value="Unassembled WGS sequence"/>
</dbReference>